<dbReference type="AlphaFoldDB" id="A0A2N3NJC6"/>
<evidence type="ECO:0000256" key="5">
    <source>
        <dbReference type="ARBA" id="ARBA00066962"/>
    </source>
</evidence>
<comment type="catalytic activity">
    <reaction evidence="4">
        <text>Hydrolysis of terminal, non-reducing alpha-D-xylose residues with release of alpha-D-xylose.</text>
        <dbReference type="EC" id="3.2.1.177"/>
    </reaction>
</comment>
<dbReference type="InterPro" id="IPR017853">
    <property type="entry name" value="GH"/>
</dbReference>
<accession>A0A2N3NJC6</accession>
<dbReference type="SUPFAM" id="SSF51011">
    <property type="entry name" value="Glycosyl hydrolase domain"/>
    <property type="match status" value="1"/>
</dbReference>
<gene>
    <name evidence="10" type="ORF">jhhlp_000658</name>
</gene>
<dbReference type="GO" id="GO:0005975">
    <property type="term" value="P:carbohydrate metabolic process"/>
    <property type="evidence" value="ECO:0007669"/>
    <property type="project" value="InterPro"/>
</dbReference>
<dbReference type="Pfam" id="PF01055">
    <property type="entry name" value="Glyco_hydro_31_2nd"/>
    <property type="match status" value="1"/>
</dbReference>
<organism evidence="10 11">
    <name type="scientific">Lomentospora prolificans</name>
    <dbReference type="NCBI Taxonomy" id="41688"/>
    <lineage>
        <taxon>Eukaryota</taxon>
        <taxon>Fungi</taxon>
        <taxon>Dikarya</taxon>
        <taxon>Ascomycota</taxon>
        <taxon>Pezizomycotina</taxon>
        <taxon>Sordariomycetes</taxon>
        <taxon>Hypocreomycetidae</taxon>
        <taxon>Microascales</taxon>
        <taxon>Microascaceae</taxon>
        <taxon>Lomentospora</taxon>
    </lineage>
</organism>
<protein>
    <recommendedName>
        <fullName evidence="5">alpha-D-xyloside xylohydrolase</fullName>
        <ecNumber evidence="5">3.2.1.177</ecNumber>
    </recommendedName>
</protein>
<evidence type="ECO:0000256" key="1">
    <source>
        <dbReference type="ARBA" id="ARBA00007806"/>
    </source>
</evidence>
<dbReference type="Proteomes" id="UP000233524">
    <property type="component" value="Unassembled WGS sequence"/>
</dbReference>
<evidence type="ECO:0000256" key="3">
    <source>
        <dbReference type="ARBA" id="ARBA00023295"/>
    </source>
</evidence>
<proteinExistence type="inferred from homology"/>
<evidence type="ECO:0000256" key="2">
    <source>
        <dbReference type="ARBA" id="ARBA00022801"/>
    </source>
</evidence>
<dbReference type="SUPFAM" id="SSF117125">
    <property type="entry name" value="Putative glucosidase YicI, C-terminal domain"/>
    <property type="match status" value="1"/>
</dbReference>
<name>A0A2N3NJC6_9PEZI</name>
<dbReference type="Gene3D" id="2.60.40.1760">
    <property type="entry name" value="glycosyl hydrolase (family 31)"/>
    <property type="match status" value="1"/>
</dbReference>
<dbReference type="SUPFAM" id="SSF51445">
    <property type="entry name" value="(Trans)glycosidases"/>
    <property type="match status" value="1"/>
</dbReference>
<dbReference type="InterPro" id="IPR000322">
    <property type="entry name" value="Glyco_hydro_31_TIM"/>
</dbReference>
<keyword evidence="3 6" id="KW-0326">Glycosidase</keyword>
<dbReference type="InterPro" id="IPR011013">
    <property type="entry name" value="Gal_mutarotase_sf_dom"/>
</dbReference>
<evidence type="ECO:0000256" key="6">
    <source>
        <dbReference type="RuleBase" id="RU361185"/>
    </source>
</evidence>
<reference evidence="10 11" key="1">
    <citation type="journal article" date="2017" name="G3 (Bethesda)">
        <title>First Draft Genome Sequence of the Pathogenic Fungus Lomentospora prolificans (Formerly Scedosporium prolificans).</title>
        <authorList>
            <person name="Luo R."/>
            <person name="Zimin A."/>
            <person name="Workman R."/>
            <person name="Fan Y."/>
            <person name="Pertea G."/>
            <person name="Grossman N."/>
            <person name="Wear M.P."/>
            <person name="Jia B."/>
            <person name="Miller H."/>
            <person name="Casadevall A."/>
            <person name="Timp W."/>
            <person name="Zhang S.X."/>
            <person name="Salzberg S.L."/>
        </authorList>
    </citation>
    <scope>NUCLEOTIDE SEQUENCE [LARGE SCALE GENOMIC DNA]</scope>
    <source>
        <strain evidence="10 11">JHH-5317</strain>
    </source>
</reference>
<dbReference type="PANTHER" id="PTHR43053:SF4">
    <property type="entry name" value="MYOGENESIS-REGULATING GLYCOSIDASE"/>
    <property type="match status" value="1"/>
</dbReference>
<dbReference type="InterPro" id="IPR025887">
    <property type="entry name" value="Glyco_hydro_31_N_dom"/>
</dbReference>
<comment type="similarity">
    <text evidence="1 6">Belongs to the glycosyl hydrolase 31 family.</text>
</comment>
<dbReference type="Gene3D" id="2.60.40.1180">
    <property type="entry name" value="Golgi alpha-mannosidase II"/>
    <property type="match status" value="1"/>
</dbReference>
<feature type="domain" description="Glycoside hydrolase family 31 N-terminal" evidence="8">
    <location>
        <begin position="65"/>
        <end position="236"/>
    </location>
</feature>
<dbReference type="VEuPathDB" id="FungiDB:jhhlp_000658"/>
<keyword evidence="11" id="KW-1185">Reference proteome</keyword>
<dbReference type="Pfam" id="PF21365">
    <property type="entry name" value="Glyco_hydro_31_3rd"/>
    <property type="match status" value="1"/>
</dbReference>
<dbReference type="CDD" id="cd14752">
    <property type="entry name" value="GH31_N"/>
    <property type="match status" value="1"/>
</dbReference>
<dbReference type="InterPro" id="IPR048395">
    <property type="entry name" value="Glyco_hydro_31_C"/>
</dbReference>
<feature type="domain" description="Glycosyl hydrolase family 31 C-terminal" evidence="9">
    <location>
        <begin position="618"/>
        <end position="699"/>
    </location>
</feature>
<dbReference type="InterPro" id="IPR013780">
    <property type="entry name" value="Glyco_hydro_b"/>
</dbReference>
<dbReference type="InterPro" id="IPR050985">
    <property type="entry name" value="Alpha-glycosidase_related"/>
</dbReference>
<feature type="domain" description="Glycoside hydrolase family 31 TIM barrel" evidence="7">
    <location>
        <begin position="283"/>
        <end position="603"/>
    </location>
</feature>
<dbReference type="NCBIfam" id="NF007940">
    <property type="entry name" value="PRK10658.1"/>
    <property type="match status" value="1"/>
</dbReference>
<dbReference type="Pfam" id="PF13802">
    <property type="entry name" value="Gal_mutarotas_2"/>
    <property type="match status" value="1"/>
</dbReference>
<dbReference type="EC" id="3.2.1.177" evidence="5"/>
<dbReference type="GO" id="GO:0061634">
    <property type="term" value="F:alpha-D-xyloside xylohydrolase"/>
    <property type="evidence" value="ECO:0007669"/>
    <property type="project" value="UniProtKB-EC"/>
</dbReference>
<evidence type="ECO:0000313" key="11">
    <source>
        <dbReference type="Proteomes" id="UP000233524"/>
    </source>
</evidence>
<dbReference type="OrthoDB" id="1334205at2759"/>
<dbReference type="InParanoid" id="A0A2N3NJC6"/>
<evidence type="ECO:0000313" key="10">
    <source>
        <dbReference type="EMBL" id="PKS12452.1"/>
    </source>
</evidence>
<evidence type="ECO:0000256" key="4">
    <source>
        <dbReference type="ARBA" id="ARBA00052064"/>
    </source>
</evidence>
<dbReference type="GO" id="GO:0030246">
    <property type="term" value="F:carbohydrate binding"/>
    <property type="evidence" value="ECO:0007669"/>
    <property type="project" value="InterPro"/>
</dbReference>
<dbReference type="Gene3D" id="3.20.20.80">
    <property type="entry name" value="Glycosidases"/>
    <property type="match status" value="1"/>
</dbReference>
<evidence type="ECO:0000259" key="7">
    <source>
        <dbReference type="Pfam" id="PF01055"/>
    </source>
</evidence>
<dbReference type="FunFam" id="3.20.20.80:FF:000053">
    <property type="entry name" value="Alpha-xylosidase YicI"/>
    <property type="match status" value="1"/>
</dbReference>
<dbReference type="PANTHER" id="PTHR43053">
    <property type="entry name" value="GLYCOSIDASE FAMILY 31"/>
    <property type="match status" value="1"/>
</dbReference>
<dbReference type="CDD" id="cd06593">
    <property type="entry name" value="GH31_xylosidase_YicI"/>
    <property type="match status" value="1"/>
</dbReference>
<dbReference type="SUPFAM" id="SSF74650">
    <property type="entry name" value="Galactose mutarotase-like"/>
    <property type="match status" value="1"/>
</dbReference>
<evidence type="ECO:0000259" key="8">
    <source>
        <dbReference type="Pfam" id="PF13802"/>
    </source>
</evidence>
<comment type="caution">
    <text evidence="10">The sequence shown here is derived from an EMBL/GenBank/DDBJ whole genome shotgun (WGS) entry which is preliminary data.</text>
</comment>
<evidence type="ECO:0000259" key="9">
    <source>
        <dbReference type="Pfam" id="PF21365"/>
    </source>
</evidence>
<dbReference type="EMBL" id="NLAX01000003">
    <property type="protein sequence ID" value="PKS12452.1"/>
    <property type="molecule type" value="Genomic_DNA"/>
</dbReference>
<keyword evidence="2 6" id="KW-0378">Hydrolase</keyword>
<dbReference type="STRING" id="41688.A0A2N3NJC6"/>
<sequence>MVRLRDGMWLTAEGFRVEYAENVYEITPQEDQQAMSLLCPTKDIKSRGDTLNQPTVTVNLKAEIDGVISIESTHWAGAQNKGPHFDLFPAGKPSVQGKIIKSDKGTTLESGSLAVTVHPDPHTFDLQFHSTDRSRHVTTLGHRSAGFAYSPAPSNPMQTGDMRDFKHYMFLQTNLAVGESVHGLGERFGAWNKVGQAVTIWNADGGTSSDQAYKNVPFWLSNKGYGVFIDTTSRIEMEIGSERCCRVQTTVQSQRLKMYIIYGPSPKEVLQRYALLTGRANKVPSWSFGLWLTTSFTTNYDETTVNSFLEGMKARGSPVDVFHYDCFWMKAFTWTDFVFDSERFPDPKGQISRLKESGLCKKVCVWINPYIAQHGAAFKHAAEKGYLLKRKNGDVWQWDLWQAGMGLVDITNPDAVAWYVECLNGLFDQGVDALKTDFGERIPTKDVQWFDSSVDPEKMHNWYSFEYNRIVYETLQKRYGDDQAVVFARSATAGCQRFPLQWGGDCESTPEALAESVRGGLSLGVSGFSFWSCDIGGFEGYPPPWIYKRWVAMGLLCSHSRLHGSNSYRVPWLVDEDDQSDEGCSKTLAKWTSLKNRLMPYILAQADDAIASGIPLSLRSVALEFPEDPTSWYLDREFMLGSQLLVAPVFEESGEVEFYLPKGKWTSFFTNEVKTGPAWFREKHSFGSLPLYVRENTILVLGNRQVVGVGYDYTQDVEICLYEVQPGAKTVVVDSEGEKVGELVIGSEGKVEGMSVLKGDVVVSQTGRSLDSDAPTSIQSL</sequence>